<accession>A0ABR7P1R5</accession>
<proteinExistence type="predicted"/>
<feature type="chain" id="PRO_5045950689" description="Alpha-L-rhamnosidase six-hairpin glycosidase domain-containing protein" evidence="1">
    <location>
        <begin position="26"/>
        <end position="767"/>
    </location>
</feature>
<dbReference type="SUPFAM" id="SSF48208">
    <property type="entry name" value="Six-hairpin glycosidases"/>
    <property type="match status" value="1"/>
</dbReference>
<evidence type="ECO:0000313" key="2">
    <source>
        <dbReference type="EMBL" id="MBC8602314.1"/>
    </source>
</evidence>
<protein>
    <recommendedName>
        <fullName evidence="4">Alpha-L-rhamnosidase six-hairpin glycosidase domain-containing protein</fullName>
    </recommendedName>
</protein>
<keyword evidence="3" id="KW-1185">Reference proteome</keyword>
<gene>
    <name evidence="2" type="ORF">H8784_11380</name>
</gene>
<keyword evidence="1" id="KW-0732">Signal</keyword>
<feature type="signal peptide" evidence="1">
    <location>
        <begin position="1"/>
        <end position="25"/>
    </location>
</feature>
<comment type="caution">
    <text evidence="2">The sequence shown here is derived from an EMBL/GenBank/DDBJ whole genome shotgun (WGS) entry which is preliminary data.</text>
</comment>
<evidence type="ECO:0008006" key="4">
    <source>
        <dbReference type="Google" id="ProtNLM"/>
    </source>
</evidence>
<organism evidence="2 3">
    <name type="scientific">Parabacteroides acidifaciens</name>
    <dbReference type="NCBI Taxonomy" id="2290935"/>
    <lineage>
        <taxon>Bacteria</taxon>
        <taxon>Pseudomonadati</taxon>
        <taxon>Bacteroidota</taxon>
        <taxon>Bacteroidia</taxon>
        <taxon>Bacteroidales</taxon>
        <taxon>Tannerellaceae</taxon>
        <taxon>Parabacteroides</taxon>
    </lineage>
</organism>
<evidence type="ECO:0000313" key="3">
    <source>
        <dbReference type="Proteomes" id="UP000629596"/>
    </source>
</evidence>
<dbReference type="Proteomes" id="UP000629596">
    <property type="component" value="Unassembled WGS sequence"/>
</dbReference>
<reference evidence="2 3" key="1">
    <citation type="submission" date="2020-08" db="EMBL/GenBank/DDBJ databases">
        <title>Genome public.</title>
        <authorList>
            <person name="Liu C."/>
            <person name="Sun Q."/>
        </authorList>
    </citation>
    <scope>NUCLEOTIDE SEQUENCE [LARGE SCALE GENOMIC DNA]</scope>
    <source>
        <strain evidence="2 3">426_9</strain>
    </source>
</reference>
<evidence type="ECO:0000256" key="1">
    <source>
        <dbReference type="SAM" id="SignalP"/>
    </source>
</evidence>
<name>A0ABR7P1R5_9BACT</name>
<sequence>MSNRIIKYICIFSISILVMPCSLSANDGVVLVSGDASITVKAVEGGLYKLNFSYQGTPIPTINPDATIFLELAGSKVLSGNYSSCVLNSNMLTCQALLTTSLGTNFNVSDIYIAKGNGIIELQRKIRLSNSKAGDRFFNSFFGFRTDEQATDLTRNEYFIPAVWYKGNFTVTGNIPEYIPQINDTYFYYREDRITLPLVMFRNPRTNFTLSIIHKDSKCETVIADGNGIYTDAGYQFGSLGIKRENKVIYTNFIYPGSEAERRGGRGPRYHPIQDDLVHEYNLELCFSSVNNYATAVKDSWGHAFELYNPTVYPVDLDVTYNGVIETLMHYYGEDTSMGGKYDAAGWPFEVDLTTFEPRNYDYQMGFVGMQVATGYYIYREGVETGNNDMIKKGEAVLNFWASKSQTSLGLPRDWYDPGWWGNTGTFRDGSNLRVNTGGMESLIAAWAFAKRSGIEKPEWLDACKRYGDWLIDNQNRDGSYYFSYNHRAINAQGKHPVTNSNKFLTICAVRYLVELHIAAQADSPGDNKYREAAEKAGDFCYRNIHNTYTYVSCVIDNPRTYDSESGQMALNGFLALYDLTKDAKWLTAAEQAATYTESWVHCMEIPVENDKGNRPTKFPRDRSIVGQHIIAIGHAGADLGFAWSSFAFYRLYLETGNEHYLKVARISAHNSKQSMNWDQSLFPGQQRGLQMEVFNVSGRRRENGAFTCLNWNYAAHLDPMFRFKDAFGTPNMEEVEKMSWENRKYYNDIYSHVQSANWGQDIEKPQ</sequence>
<dbReference type="EMBL" id="JACRTI010000026">
    <property type="protein sequence ID" value="MBC8602314.1"/>
    <property type="molecule type" value="Genomic_DNA"/>
</dbReference>
<dbReference type="InterPro" id="IPR008928">
    <property type="entry name" value="6-hairpin_glycosidase_sf"/>
</dbReference>